<evidence type="ECO:0000313" key="2">
    <source>
        <dbReference type="EMBL" id="PPR04412.1"/>
    </source>
</evidence>
<protein>
    <submittedName>
        <fullName evidence="2">Uncharacterized protein</fullName>
    </submittedName>
</protein>
<feature type="region of interest" description="Disordered" evidence="1">
    <location>
        <begin position="46"/>
        <end position="88"/>
    </location>
</feature>
<dbReference type="EMBL" id="NHYE01000630">
    <property type="protein sequence ID" value="PPR04412.1"/>
    <property type="molecule type" value="Genomic_DNA"/>
</dbReference>
<gene>
    <name evidence="2" type="ORF">CVT26_004237</name>
</gene>
<evidence type="ECO:0000256" key="1">
    <source>
        <dbReference type="SAM" id="MobiDB-lite"/>
    </source>
</evidence>
<accession>A0A409YN12</accession>
<dbReference type="InParanoid" id="A0A409YN12"/>
<comment type="caution">
    <text evidence="2">The sequence shown here is derived from an EMBL/GenBank/DDBJ whole genome shotgun (WGS) entry which is preliminary data.</text>
</comment>
<keyword evidence="3" id="KW-1185">Reference proteome</keyword>
<reference evidence="2 3" key="1">
    <citation type="journal article" date="2018" name="Evol. Lett.">
        <title>Horizontal gene cluster transfer increased hallucinogenic mushroom diversity.</title>
        <authorList>
            <person name="Reynolds H.T."/>
            <person name="Vijayakumar V."/>
            <person name="Gluck-Thaler E."/>
            <person name="Korotkin H.B."/>
            <person name="Matheny P.B."/>
            <person name="Slot J.C."/>
        </authorList>
    </citation>
    <scope>NUCLEOTIDE SEQUENCE [LARGE SCALE GENOMIC DNA]</scope>
    <source>
        <strain evidence="2 3">SRW20</strain>
    </source>
</reference>
<proteinExistence type="predicted"/>
<dbReference type="AlphaFoldDB" id="A0A409YN12"/>
<organism evidence="2 3">
    <name type="scientific">Gymnopilus dilepis</name>
    <dbReference type="NCBI Taxonomy" id="231916"/>
    <lineage>
        <taxon>Eukaryota</taxon>
        <taxon>Fungi</taxon>
        <taxon>Dikarya</taxon>
        <taxon>Basidiomycota</taxon>
        <taxon>Agaricomycotina</taxon>
        <taxon>Agaricomycetes</taxon>
        <taxon>Agaricomycetidae</taxon>
        <taxon>Agaricales</taxon>
        <taxon>Agaricineae</taxon>
        <taxon>Hymenogastraceae</taxon>
        <taxon>Gymnopilus</taxon>
    </lineage>
</organism>
<evidence type="ECO:0000313" key="3">
    <source>
        <dbReference type="Proteomes" id="UP000284706"/>
    </source>
</evidence>
<dbReference type="Proteomes" id="UP000284706">
    <property type="component" value="Unassembled WGS sequence"/>
</dbReference>
<sequence>MSSTASASVRATRSVVSRALFSSSGLLVSDGMLNVEERMFCQPSRTYAPVRPPANDTPPLSSDARVFSSAKRGSNRTRRELSSSLTSWDSMGPAIECVVIS</sequence>
<name>A0A409YN12_9AGAR</name>